<dbReference type="PANTHER" id="PTHR46586:SF3">
    <property type="entry name" value="ANKYRIN REPEAT-CONTAINING PROTEIN"/>
    <property type="match status" value="1"/>
</dbReference>
<organism evidence="2 3">
    <name type="scientific">Tribonema minus</name>
    <dbReference type="NCBI Taxonomy" id="303371"/>
    <lineage>
        <taxon>Eukaryota</taxon>
        <taxon>Sar</taxon>
        <taxon>Stramenopiles</taxon>
        <taxon>Ochrophyta</taxon>
        <taxon>PX clade</taxon>
        <taxon>Xanthophyceae</taxon>
        <taxon>Tribonematales</taxon>
        <taxon>Tribonemataceae</taxon>
        <taxon>Tribonema</taxon>
    </lineage>
</organism>
<dbReference type="InterPro" id="IPR052050">
    <property type="entry name" value="SecEffector_AnkRepeat"/>
</dbReference>
<dbReference type="AlphaFoldDB" id="A0A835ZGN8"/>
<gene>
    <name evidence="2" type="ORF">JKP88DRAFT_275820</name>
</gene>
<evidence type="ECO:0000256" key="1">
    <source>
        <dbReference type="SAM" id="MobiDB-lite"/>
    </source>
</evidence>
<sequence length="444" mass="47438">MVRTFNRGAGGRARDGTVRHVVTTRKRAKAATAAASASGKALETEAEDVWRRAFDFLPGGHYLLLATVSCAWRRRYETRPPLPAPPGERRPDRSSPLTEYSAIATPALADWALDLARADASSSGPRAWGDLHEGLARSAARRGDGQVLRRLHAARPLSGPARGPRACYEAARGGHAGTLDWLRREARCEWGENIYYAAARGGHVGVLDYCAREGCPFEVPGGAQLEAAAEGHVEAVLWLAARGCEPSALTFRMAAGGGHLETLRALRWSGCPWNSGATRAAAFRNRVDALRWLLAEGCPAEADATAAAAAGGHLEALGLLHAADCPRDASACEFAACGGRVETLRWLLDGGCPADASACASAAGGGFLEALQLLRDRGCPWDRRVLACACDGAEALARACDGGERTQRRRLEVVDWALEHGCPRDEDVDARILRLRRRCAREGV</sequence>
<reference evidence="2" key="1">
    <citation type="submission" date="2021-02" db="EMBL/GenBank/DDBJ databases">
        <title>First Annotated Genome of the Yellow-green Alga Tribonema minus.</title>
        <authorList>
            <person name="Mahan K.M."/>
        </authorList>
    </citation>
    <scope>NUCLEOTIDE SEQUENCE</scope>
    <source>
        <strain evidence="2">UTEX B ZZ1240</strain>
    </source>
</reference>
<dbReference type="SUPFAM" id="SSF48403">
    <property type="entry name" value="Ankyrin repeat"/>
    <property type="match status" value="1"/>
</dbReference>
<dbReference type="Gene3D" id="1.25.40.20">
    <property type="entry name" value="Ankyrin repeat-containing domain"/>
    <property type="match status" value="1"/>
</dbReference>
<evidence type="ECO:0000313" key="3">
    <source>
        <dbReference type="Proteomes" id="UP000664859"/>
    </source>
</evidence>
<dbReference type="EMBL" id="JAFCMP010000068">
    <property type="protein sequence ID" value="KAG5188613.1"/>
    <property type="molecule type" value="Genomic_DNA"/>
</dbReference>
<name>A0A835ZGN8_9STRA</name>
<proteinExistence type="predicted"/>
<feature type="region of interest" description="Disordered" evidence="1">
    <location>
        <begin position="78"/>
        <end position="97"/>
    </location>
</feature>
<accession>A0A835ZGN8</accession>
<protein>
    <submittedName>
        <fullName evidence="2">Uncharacterized protein</fullName>
    </submittedName>
</protein>
<dbReference type="Proteomes" id="UP000664859">
    <property type="component" value="Unassembled WGS sequence"/>
</dbReference>
<dbReference type="PANTHER" id="PTHR46586">
    <property type="entry name" value="ANKYRIN REPEAT-CONTAINING PROTEIN"/>
    <property type="match status" value="1"/>
</dbReference>
<dbReference type="InterPro" id="IPR036770">
    <property type="entry name" value="Ankyrin_rpt-contain_sf"/>
</dbReference>
<keyword evidence="3" id="KW-1185">Reference proteome</keyword>
<comment type="caution">
    <text evidence="2">The sequence shown here is derived from an EMBL/GenBank/DDBJ whole genome shotgun (WGS) entry which is preliminary data.</text>
</comment>
<evidence type="ECO:0000313" key="2">
    <source>
        <dbReference type="EMBL" id="KAG5188613.1"/>
    </source>
</evidence>